<gene>
    <name evidence="1" type="ORF">OS493_012158</name>
</gene>
<name>A0A9X0A338_9CNID</name>
<accession>A0A9X0A338</accession>
<organism evidence="1 2">
    <name type="scientific">Desmophyllum pertusum</name>
    <dbReference type="NCBI Taxonomy" id="174260"/>
    <lineage>
        <taxon>Eukaryota</taxon>
        <taxon>Metazoa</taxon>
        <taxon>Cnidaria</taxon>
        <taxon>Anthozoa</taxon>
        <taxon>Hexacorallia</taxon>
        <taxon>Scleractinia</taxon>
        <taxon>Caryophylliina</taxon>
        <taxon>Caryophylliidae</taxon>
        <taxon>Desmophyllum</taxon>
    </lineage>
</organism>
<dbReference type="AlphaFoldDB" id="A0A9X0A338"/>
<comment type="caution">
    <text evidence="1">The sequence shown here is derived from an EMBL/GenBank/DDBJ whole genome shotgun (WGS) entry which is preliminary data.</text>
</comment>
<protein>
    <submittedName>
        <fullName evidence="1">Uncharacterized protein</fullName>
    </submittedName>
</protein>
<dbReference type="Proteomes" id="UP001163046">
    <property type="component" value="Unassembled WGS sequence"/>
</dbReference>
<evidence type="ECO:0000313" key="2">
    <source>
        <dbReference type="Proteomes" id="UP001163046"/>
    </source>
</evidence>
<keyword evidence="2" id="KW-1185">Reference proteome</keyword>
<proteinExistence type="predicted"/>
<reference evidence="1" key="1">
    <citation type="submission" date="2023-01" db="EMBL/GenBank/DDBJ databases">
        <title>Genome assembly of the deep-sea coral Lophelia pertusa.</title>
        <authorList>
            <person name="Herrera S."/>
            <person name="Cordes E."/>
        </authorList>
    </citation>
    <scope>NUCLEOTIDE SEQUENCE</scope>
    <source>
        <strain evidence="1">USNM1676648</strain>
        <tissue evidence="1">Polyp</tissue>
    </source>
</reference>
<evidence type="ECO:0000313" key="1">
    <source>
        <dbReference type="EMBL" id="KAJ7392492.1"/>
    </source>
</evidence>
<dbReference type="EMBL" id="MU825401">
    <property type="protein sequence ID" value="KAJ7392492.1"/>
    <property type="molecule type" value="Genomic_DNA"/>
</dbReference>
<sequence>MFNKSSAISAVNCKMSCHIVRNVGSGLAFTFVPLAVCTMIGTRANFTATSAEFVASVGKKTIFIVQGVTCVIQTILRVHTSVSNRARELTVPYAWKTCMLPQFLVRFCDVVIYYIRRVSKSA</sequence>